<keyword evidence="1" id="KW-0472">Membrane</keyword>
<keyword evidence="1" id="KW-0812">Transmembrane</keyword>
<sequence length="340" mass="38631">MISSSIFYTNGAVQLPTMDTINTTATDYGITLDTEQQELTSIWVGALNEQRMKYFYGMQGNVVQYWKARGAIAISGLMALITLLVVIAHFDSYFFPKKFRTFFADGSMKERNLLLVLICIAICALQINTSRYSVGEAQANVFFSTWTSFLACVFNYELWRTNAGRHLTFQNVLFDSNFPTKRFWMLLAIFSTITLLAFFEHTIHNNFMGLTGDDQKLMNCTVISAGNRWMWMNVTACLLTWGFLFYRNRRSSDACNPKLTWAIETAFAGAVVASKGIAISRFTGGVTDKVPCPSNLYFGLWGTFVVAVWILSSLLQNHHIYWNAKEEVETASVRVRRTEQ</sequence>
<feature type="transmembrane region" description="Helical" evidence="1">
    <location>
        <begin position="298"/>
        <end position="315"/>
    </location>
</feature>
<comment type="caution">
    <text evidence="2">The sequence shown here is derived from an EMBL/GenBank/DDBJ whole genome shotgun (WGS) entry which is preliminary data.</text>
</comment>
<reference evidence="2" key="1">
    <citation type="submission" date="2023-06" db="EMBL/GenBank/DDBJ databases">
        <title>Survivors Of The Sea: Transcriptome response of Skeletonema marinoi to long-term dormancy.</title>
        <authorList>
            <person name="Pinder M.I.M."/>
            <person name="Kourtchenko O."/>
            <person name="Robertson E.K."/>
            <person name="Larsson T."/>
            <person name="Maumus F."/>
            <person name="Osuna-Cruz C.M."/>
            <person name="Vancaester E."/>
            <person name="Stenow R."/>
            <person name="Vandepoele K."/>
            <person name="Ploug H."/>
            <person name="Bruchert V."/>
            <person name="Godhe A."/>
            <person name="Topel M."/>
        </authorList>
    </citation>
    <scope>NUCLEOTIDE SEQUENCE</scope>
    <source>
        <strain evidence="2">R05AC</strain>
    </source>
</reference>
<evidence type="ECO:0000313" key="2">
    <source>
        <dbReference type="EMBL" id="KAK1744854.1"/>
    </source>
</evidence>
<feature type="transmembrane region" description="Helical" evidence="1">
    <location>
        <begin position="229"/>
        <end position="247"/>
    </location>
</feature>
<evidence type="ECO:0008006" key="4">
    <source>
        <dbReference type="Google" id="ProtNLM"/>
    </source>
</evidence>
<protein>
    <recommendedName>
        <fullName evidence="4">Transmembrane protein</fullName>
    </recommendedName>
</protein>
<dbReference type="Proteomes" id="UP001224775">
    <property type="component" value="Unassembled WGS sequence"/>
</dbReference>
<evidence type="ECO:0000313" key="3">
    <source>
        <dbReference type="Proteomes" id="UP001224775"/>
    </source>
</evidence>
<evidence type="ECO:0000256" key="1">
    <source>
        <dbReference type="SAM" id="Phobius"/>
    </source>
</evidence>
<gene>
    <name evidence="2" type="ORF">QTG54_004145</name>
</gene>
<feature type="transmembrane region" description="Helical" evidence="1">
    <location>
        <begin position="111"/>
        <end position="129"/>
    </location>
</feature>
<feature type="transmembrane region" description="Helical" evidence="1">
    <location>
        <begin position="259"/>
        <end position="278"/>
    </location>
</feature>
<name>A0AAD9DG21_9STRA</name>
<dbReference type="AlphaFoldDB" id="A0AAD9DG21"/>
<keyword evidence="1" id="KW-1133">Transmembrane helix</keyword>
<proteinExistence type="predicted"/>
<keyword evidence="3" id="KW-1185">Reference proteome</keyword>
<dbReference type="EMBL" id="JATAAI010000006">
    <property type="protein sequence ID" value="KAK1744854.1"/>
    <property type="molecule type" value="Genomic_DNA"/>
</dbReference>
<accession>A0AAD9DG21</accession>
<feature type="transmembrane region" description="Helical" evidence="1">
    <location>
        <begin position="70"/>
        <end position="90"/>
    </location>
</feature>
<organism evidence="2 3">
    <name type="scientific">Skeletonema marinoi</name>
    <dbReference type="NCBI Taxonomy" id="267567"/>
    <lineage>
        <taxon>Eukaryota</taxon>
        <taxon>Sar</taxon>
        <taxon>Stramenopiles</taxon>
        <taxon>Ochrophyta</taxon>
        <taxon>Bacillariophyta</taxon>
        <taxon>Coscinodiscophyceae</taxon>
        <taxon>Thalassiosirophycidae</taxon>
        <taxon>Thalassiosirales</taxon>
        <taxon>Skeletonemataceae</taxon>
        <taxon>Skeletonema</taxon>
        <taxon>Skeletonema marinoi-dohrnii complex</taxon>
    </lineage>
</organism>
<feature type="transmembrane region" description="Helical" evidence="1">
    <location>
        <begin position="183"/>
        <end position="199"/>
    </location>
</feature>